<name>A6UND2_METVS</name>
<evidence type="ECO:0000313" key="3">
    <source>
        <dbReference type="EMBL" id="ABR54004.1"/>
    </source>
</evidence>
<evidence type="ECO:0000256" key="1">
    <source>
        <dbReference type="ARBA" id="ARBA00007458"/>
    </source>
</evidence>
<dbReference type="RefSeq" id="WP_011971908.1">
    <property type="nucleotide sequence ID" value="NC_009634.1"/>
</dbReference>
<dbReference type="OrthoDB" id="86147at2157"/>
<organism evidence="3 4">
    <name type="scientific">Methanococcus vannielii (strain ATCC 35089 / DSM 1224 / JCM 13029 / OCM 148 / SB)</name>
    <dbReference type="NCBI Taxonomy" id="406327"/>
    <lineage>
        <taxon>Archaea</taxon>
        <taxon>Methanobacteriati</taxon>
        <taxon>Methanobacteriota</taxon>
        <taxon>Methanomada group</taxon>
        <taxon>Methanococci</taxon>
        <taxon>Methanococcales</taxon>
        <taxon>Methanococcaceae</taxon>
        <taxon>Methanococcus</taxon>
    </lineage>
</organism>
<gene>
    <name evidence="3" type="ordered locus">Mevan_0090</name>
</gene>
<dbReference type="EMBL" id="CP000742">
    <property type="protein sequence ID" value="ABR54004.1"/>
    <property type="molecule type" value="Genomic_DNA"/>
</dbReference>
<protein>
    <recommendedName>
        <fullName evidence="2">Transglutaminase-like domain-containing protein</fullName>
    </recommendedName>
</protein>
<proteinExistence type="inferred from homology"/>
<dbReference type="HOGENOM" id="CLU_1048130_0_0_2"/>
<dbReference type="InterPro" id="IPR007562">
    <property type="entry name" value="Transglutaminase-like_domain"/>
</dbReference>
<dbReference type="Proteomes" id="UP000001107">
    <property type="component" value="Chromosome"/>
</dbReference>
<accession>A6UND2</accession>
<dbReference type="KEGG" id="mvn:Mevan_0090"/>
<dbReference type="eggNOG" id="arCOG02164">
    <property type="taxonomic scope" value="Archaea"/>
</dbReference>
<keyword evidence="4" id="KW-1185">Reference proteome</keyword>
<feature type="domain" description="Transglutaminase-like" evidence="2">
    <location>
        <begin position="24"/>
        <end position="152"/>
    </location>
</feature>
<dbReference type="STRING" id="406327.Mevan_0090"/>
<comment type="similarity">
    <text evidence="1">Belongs to the UPF0252 family.</text>
</comment>
<dbReference type="GeneID" id="5325267"/>
<dbReference type="Pfam" id="PF04473">
    <property type="entry name" value="DUF553"/>
    <property type="match status" value="1"/>
</dbReference>
<reference evidence="3" key="1">
    <citation type="submission" date="2007-06" db="EMBL/GenBank/DDBJ databases">
        <title>Complete sequence of Methanococcus vannielii SB.</title>
        <authorList>
            <consortium name="US DOE Joint Genome Institute"/>
            <person name="Copeland A."/>
            <person name="Lucas S."/>
            <person name="Lapidus A."/>
            <person name="Barry K."/>
            <person name="Glavina del Rio T."/>
            <person name="Dalin E."/>
            <person name="Tice H."/>
            <person name="Pitluck S."/>
            <person name="Chain P."/>
            <person name="Malfatti S."/>
            <person name="Shin M."/>
            <person name="Vergez L."/>
            <person name="Schmutz J."/>
            <person name="Larimer F."/>
            <person name="Land M."/>
            <person name="Hauser L."/>
            <person name="Kyrpides N."/>
            <person name="Anderson I."/>
            <person name="Sieprawska-Lupa M."/>
            <person name="Whitman W.B."/>
            <person name="Richardson P."/>
        </authorList>
    </citation>
    <scope>NUCLEOTIDE SEQUENCE [LARGE SCALE GENOMIC DNA]</scope>
    <source>
        <strain evidence="3">SB</strain>
    </source>
</reference>
<dbReference type="AlphaFoldDB" id="A6UND2"/>
<evidence type="ECO:0000259" key="2">
    <source>
        <dbReference type="Pfam" id="PF04473"/>
    </source>
</evidence>
<dbReference type="Gene3D" id="3.10.620.30">
    <property type="match status" value="1"/>
</dbReference>
<evidence type="ECO:0000313" key="4">
    <source>
        <dbReference type="Proteomes" id="UP000001107"/>
    </source>
</evidence>
<sequence length="265" mass="31072">MKLDEYICSKINYAEIAKIKCFIGDLYSNSHIKTFWNVLEWLEHNISYDIEKSNSIVVKNSQNLQTPFETIILKKGICLDYSILIMAILLNFGYDNFYLCTIKSRFKKTEHSVIVLKYDNNFLVLDNKLPLISFEDYISGLTINGNIIEDIGYYLIQNFNQDYSIKKIGCTKELTSIRSSDSKIPINIIERHLHIYLRKKGWEPACTENLKNIDERNFLIYYDVSIHNNIISYICDSISHNKHPGKYILKLVKIGNFLKVYFIFN</sequence>